<organism evidence="1 2">
    <name type="scientific">Vibrio ishigakensis</name>
    <dbReference type="NCBI Taxonomy" id="1481914"/>
    <lineage>
        <taxon>Bacteria</taxon>
        <taxon>Pseudomonadati</taxon>
        <taxon>Pseudomonadota</taxon>
        <taxon>Gammaproteobacteria</taxon>
        <taxon>Vibrionales</taxon>
        <taxon>Vibrionaceae</taxon>
        <taxon>Vibrio</taxon>
    </lineage>
</organism>
<dbReference type="EMBL" id="BBSA01000002">
    <property type="protein sequence ID" value="GAM60639.1"/>
    <property type="molecule type" value="Genomic_DNA"/>
</dbReference>
<name>A0A0B8PCL8_9VIBR</name>
<accession>A0A0B8PCL8</accession>
<proteinExistence type="predicted"/>
<gene>
    <name evidence="1" type="ORF">JCM19232_3581</name>
</gene>
<reference evidence="1 2" key="2">
    <citation type="submission" date="2015-01" db="EMBL/GenBank/DDBJ databases">
        <authorList>
            <consortium name="NBRP consortium"/>
            <person name="Sawabe T."/>
            <person name="Meirelles P."/>
            <person name="Feng G."/>
            <person name="Sayaka M."/>
            <person name="Hattori M."/>
            <person name="Ohkuma M."/>
        </authorList>
    </citation>
    <scope>NUCLEOTIDE SEQUENCE [LARGE SCALE GENOMIC DNA]</scope>
    <source>
        <strain evidence="1 2">JCM19232</strain>
    </source>
</reference>
<evidence type="ECO:0000313" key="1">
    <source>
        <dbReference type="EMBL" id="GAM60639.1"/>
    </source>
</evidence>
<protein>
    <submittedName>
        <fullName evidence="1">Uncharacterized protein</fullName>
    </submittedName>
</protein>
<evidence type="ECO:0000313" key="2">
    <source>
        <dbReference type="Proteomes" id="UP000031670"/>
    </source>
</evidence>
<comment type="caution">
    <text evidence="1">The sequence shown here is derived from an EMBL/GenBank/DDBJ whole genome shotgun (WGS) entry which is preliminary data.</text>
</comment>
<reference evidence="1 2" key="1">
    <citation type="submission" date="2015-01" db="EMBL/GenBank/DDBJ databases">
        <title>Vibrio sp. C5 JCM 19232 whole genome shotgun sequence.</title>
        <authorList>
            <person name="Sawabe T."/>
            <person name="Meirelles P."/>
            <person name="Feng G."/>
            <person name="Sayaka M."/>
            <person name="Hattori M."/>
            <person name="Ohkuma M."/>
        </authorList>
    </citation>
    <scope>NUCLEOTIDE SEQUENCE [LARGE SCALE GENOMIC DNA]</scope>
    <source>
        <strain evidence="1 2">JCM19232</strain>
    </source>
</reference>
<sequence length="38" mass="4214">MRKTMQDKQPNVIFIVADQWSTAMADGSGKNDFVQTPG</sequence>
<dbReference type="AlphaFoldDB" id="A0A0B8PCL8"/>
<dbReference type="Proteomes" id="UP000031670">
    <property type="component" value="Unassembled WGS sequence"/>
</dbReference>